<evidence type="ECO:0000256" key="10">
    <source>
        <dbReference type="HAMAP-Rule" id="MF_00454"/>
    </source>
</evidence>
<dbReference type="GO" id="GO:0062054">
    <property type="term" value="F:fluoride channel activity"/>
    <property type="evidence" value="ECO:0007669"/>
    <property type="project" value="UniProtKB-UniRule"/>
</dbReference>
<dbReference type="RefSeq" id="WP_093420134.1">
    <property type="nucleotide sequence ID" value="NZ_FOZX01000006.1"/>
</dbReference>
<name>A0A1I6TAK2_9PSEU</name>
<evidence type="ECO:0000256" key="8">
    <source>
        <dbReference type="ARBA" id="ARBA00035585"/>
    </source>
</evidence>
<protein>
    <recommendedName>
        <fullName evidence="10">Fluoride-specific ion channel FluC</fullName>
    </recommendedName>
</protein>
<evidence type="ECO:0000256" key="9">
    <source>
        <dbReference type="ARBA" id="ARBA00049940"/>
    </source>
</evidence>
<dbReference type="AlphaFoldDB" id="A0A1I6TAK2"/>
<dbReference type="OrthoDB" id="4408652at2"/>
<dbReference type="GO" id="GO:0140114">
    <property type="term" value="P:cellular detoxification of fluoride"/>
    <property type="evidence" value="ECO:0007669"/>
    <property type="project" value="UniProtKB-UniRule"/>
</dbReference>
<evidence type="ECO:0000256" key="3">
    <source>
        <dbReference type="ARBA" id="ARBA00022692"/>
    </source>
</evidence>
<evidence type="ECO:0000256" key="4">
    <source>
        <dbReference type="ARBA" id="ARBA00022989"/>
    </source>
</evidence>
<feature type="binding site" evidence="10">
    <location>
        <position position="92"/>
    </location>
    <ligand>
        <name>Na(+)</name>
        <dbReference type="ChEBI" id="CHEBI:29101"/>
        <note>structural</note>
    </ligand>
</feature>
<keyword evidence="2 10" id="KW-1003">Cell membrane</keyword>
<keyword evidence="10" id="KW-0479">Metal-binding</keyword>
<comment type="function">
    <text evidence="9 10">Fluoride-specific ion channel. Important for reducing fluoride concentration in the cell, thus reducing its toxicity.</text>
</comment>
<feature type="transmembrane region" description="Helical" evidence="10">
    <location>
        <begin position="55"/>
        <end position="73"/>
    </location>
</feature>
<evidence type="ECO:0000313" key="12">
    <source>
        <dbReference type="Proteomes" id="UP000198852"/>
    </source>
</evidence>
<keyword evidence="12" id="KW-1185">Reference proteome</keyword>
<feature type="transmembrane region" description="Helical" evidence="10">
    <location>
        <begin position="85"/>
        <end position="109"/>
    </location>
</feature>
<evidence type="ECO:0000256" key="7">
    <source>
        <dbReference type="ARBA" id="ARBA00035120"/>
    </source>
</evidence>
<gene>
    <name evidence="10" type="primary">fluC</name>
    <name evidence="10" type="synonym">crcB</name>
    <name evidence="11" type="ORF">SAMN05660874_03818</name>
</gene>
<dbReference type="EMBL" id="FOZX01000006">
    <property type="protein sequence ID" value="SFS86200.1"/>
    <property type="molecule type" value="Genomic_DNA"/>
</dbReference>
<sequence>MASSAETRTAAAPARGKPAPAIPLDLLAVVAAGGALGSVLRYGASLIWPGPMSTFLVNVLGCLALGVLMCVITEVITPHRLLRPFLGVGVLGGFTTFSTYVTDALRMAVTEPLPALGYLLGTVLCCLVAVFVGVTATRALARGVRREVS</sequence>
<keyword evidence="10" id="KW-0813">Transport</keyword>
<organism evidence="11 12">
    <name type="scientific">Saccharopolyspora flava</name>
    <dbReference type="NCBI Taxonomy" id="95161"/>
    <lineage>
        <taxon>Bacteria</taxon>
        <taxon>Bacillati</taxon>
        <taxon>Actinomycetota</taxon>
        <taxon>Actinomycetes</taxon>
        <taxon>Pseudonocardiales</taxon>
        <taxon>Pseudonocardiaceae</taxon>
        <taxon>Saccharopolyspora</taxon>
    </lineage>
</organism>
<evidence type="ECO:0000256" key="5">
    <source>
        <dbReference type="ARBA" id="ARBA00023136"/>
    </source>
</evidence>
<dbReference type="HAMAP" id="MF_00454">
    <property type="entry name" value="FluC"/>
    <property type="match status" value="1"/>
</dbReference>
<dbReference type="PANTHER" id="PTHR28259">
    <property type="entry name" value="FLUORIDE EXPORT PROTEIN 1-RELATED"/>
    <property type="match status" value="1"/>
</dbReference>
<reference evidence="12" key="1">
    <citation type="submission" date="2016-10" db="EMBL/GenBank/DDBJ databases">
        <authorList>
            <person name="Varghese N."/>
            <person name="Submissions S."/>
        </authorList>
    </citation>
    <scope>NUCLEOTIDE SEQUENCE [LARGE SCALE GENOMIC DNA]</scope>
    <source>
        <strain evidence="12">DSM 44771</strain>
    </source>
</reference>
<comment type="activity regulation">
    <text evidence="10">Na(+) is not transported, but it plays an essential structural role and its presence is essential for fluoride channel function.</text>
</comment>
<keyword evidence="10" id="KW-0915">Sodium</keyword>
<dbReference type="GO" id="GO:0005886">
    <property type="term" value="C:plasma membrane"/>
    <property type="evidence" value="ECO:0007669"/>
    <property type="project" value="UniProtKB-SubCell"/>
</dbReference>
<dbReference type="PANTHER" id="PTHR28259:SF1">
    <property type="entry name" value="FLUORIDE EXPORT PROTEIN 1-RELATED"/>
    <property type="match status" value="1"/>
</dbReference>
<keyword evidence="4 10" id="KW-1133">Transmembrane helix</keyword>
<keyword evidence="6 10" id="KW-0407">Ion channel</keyword>
<comment type="catalytic activity">
    <reaction evidence="8">
        <text>fluoride(in) = fluoride(out)</text>
        <dbReference type="Rhea" id="RHEA:76159"/>
        <dbReference type="ChEBI" id="CHEBI:17051"/>
    </reaction>
    <physiologicalReaction direction="left-to-right" evidence="8">
        <dbReference type="Rhea" id="RHEA:76160"/>
    </physiologicalReaction>
</comment>
<evidence type="ECO:0000256" key="2">
    <source>
        <dbReference type="ARBA" id="ARBA00022475"/>
    </source>
</evidence>
<feature type="transmembrane region" description="Helical" evidence="10">
    <location>
        <begin position="21"/>
        <end position="43"/>
    </location>
</feature>
<feature type="binding site" evidence="10">
    <location>
        <position position="95"/>
    </location>
    <ligand>
        <name>Na(+)</name>
        <dbReference type="ChEBI" id="CHEBI:29101"/>
        <note>structural</note>
    </ligand>
</feature>
<evidence type="ECO:0000256" key="6">
    <source>
        <dbReference type="ARBA" id="ARBA00023303"/>
    </source>
</evidence>
<evidence type="ECO:0000256" key="1">
    <source>
        <dbReference type="ARBA" id="ARBA00004651"/>
    </source>
</evidence>
<dbReference type="STRING" id="95161.SAMN05660874_03818"/>
<evidence type="ECO:0000313" key="11">
    <source>
        <dbReference type="EMBL" id="SFS86200.1"/>
    </source>
</evidence>
<keyword evidence="3 10" id="KW-0812">Transmembrane</keyword>
<dbReference type="Proteomes" id="UP000198852">
    <property type="component" value="Unassembled WGS sequence"/>
</dbReference>
<comment type="subcellular location">
    <subcellularLocation>
        <location evidence="1 10">Cell membrane</location>
        <topology evidence="1 10">Multi-pass membrane protein</topology>
    </subcellularLocation>
</comment>
<keyword evidence="10" id="KW-0406">Ion transport</keyword>
<accession>A0A1I6TAK2</accession>
<dbReference type="GO" id="GO:0046872">
    <property type="term" value="F:metal ion binding"/>
    <property type="evidence" value="ECO:0007669"/>
    <property type="project" value="UniProtKB-KW"/>
</dbReference>
<proteinExistence type="inferred from homology"/>
<dbReference type="InterPro" id="IPR003691">
    <property type="entry name" value="FluC"/>
</dbReference>
<dbReference type="Pfam" id="PF02537">
    <property type="entry name" value="CRCB"/>
    <property type="match status" value="1"/>
</dbReference>
<comment type="similarity">
    <text evidence="7 10">Belongs to the fluoride channel Fluc/FEX (TC 1.A.43) family.</text>
</comment>
<feature type="transmembrane region" description="Helical" evidence="10">
    <location>
        <begin position="115"/>
        <end position="136"/>
    </location>
</feature>
<keyword evidence="5 10" id="KW-0472">Membrane</keyword>